<reference evidence="2 3" key="2">
    <citation type="journal article" date="2017" name="Front. Plant Sci.">
        <title>Gene Classification and Mining of Molecular Markers Useful in Red Clover (Trifolium pratense) Breeding.</title>
        <authorList>
            <person name="Istvanek J."/>
            <person name="Dluhosova J."/>
            <person name="Dluhos P."/>
            <person name="Patkova L."/>
            <person name="Nedelnik J."/>
            <person name="Repkova J."/>
        </authorList>
    </citation>
    <scope>NUCLEOTIDE SEQUENCE [LARGE SCALE GENOMIC DNA]</scope>
    <source>
        <strain evidence="3">cv. Tatra</strain>
        <tissue evidence="2">Young leaves</tissue>
    </source>
</reference>
<name>A0A2K3MKY1_TRIPR</name>
<gene>
    <name evidence="2" type="ORF">L195_g047556</name>
</gene>
<accession>A0A2K3MKY1</accession>
<feature type="compositionally biased region" description="Basic residues" evidence="1">
    <location>
        <begin position="63"/>
        <end position="73"/>
    </location>
</feature>
<proteinExistence type="predicted"/>
<evidence type="ECO:0000256" key="1">
    <source>
        <dbReference type="SAM" id="MobiDB-lite"/>
    </source>
</evidence>
<dbReference type="EMBL" id="ASHM01066220">
    <property type="protein sequence ID" value="PNX91425.1"/>
    <property type="molecule type" value="Genomic_DNA"/>
</dbReference>
<evidence type="ECO:0000313" key="3">
    <source>
        <dbReference type="Proteomes" id="UP000236291"/>
    </source>
</evidence>
<organism evidence="2 3">
    <name type="scientific">Trifolium pratense</name>
    <name type="common">Red clover</name>
    <dbReference type="NCBI Taxonomy" id="57577"/>
    <lineage>
        <taxon>Eukaryota</taxon>
        <taxon>Viridiplantae</taxon>
        <taxon>Streptophyta</taxon>
        <taxon>Embryophyta</taxon>
        <taxon>Tracheophyta</taxon>
        <taxon>Spermatophyta</taxon>
        <taxon>Magnoliopsida</taxon>
        <taxon>eudicotyledons</taxon>
        <taxon>Gunneridae</taxon>
        <taxon>Pentapetalae</taxon>
        <taxon>rosids</taxon>
        <taxon>fabids</taxon>
        <taxon>Fabales</taxon>
        <taxon>Fabaceae</taxon>
        <taxon>Papilionoideae</taxon>
        <taxon>50 kb inversion clade</taxon>
        <taxon>NPAAA clade</taxon>
        <taxon>Hologalegina</taxon>
        <taxon>IRL clade</taxon>
        <taxon>Trifolieae</taxon>
        <taxon>Trifolium</taxon>
    </lineage>
</organism>
<feature type="region of interest" description="Disordered" evidence="1">
    <location>
        <begin position="37"/>
        <end position="73"/>
    </location>
</feature>
<dbReference type="Proteomes" id="UP000236291">
    <property type="component" value="Unassembled WGS sequence"/>
</dbReference>
<protein>
    <submittedName>
        <fullName evidence="2">Uncharacterized protein</fullName>
    </submittedName>
</protein>
<dbReference type="AlphaFoldDB" id="A0A2K3MKY1"/>
<evidence type="ECO:0000313" key="2">
    <source>
        <dbReference type="EMBL" id="PNX91425.1"/>
    </source>
</evidence>
<comment type="caution">
    <text evidence="2">The sequence shown here is derived from an EMBL/GenBank/DDBJ whole genome shotgun (WGS) entry which is preliminary data.</text>
</comment>
<sequence length="73" mass="8147">MRALRWLCRKRVCISNGEPVFGYQKAIGINGSLHNMGNTSIDFDRGKRATKASASTRKEKANPSKKRSRKAPV</sequence>
<feature type="non-terminal residue" evidence="2">
    <location>
        <position position="73"/>
    </location>
</feature>
<reference evidence="2 3" key="1">
    <citation type="journal article" date="2014" name="Am. J. Bot.">
        <title>Genome assembly and annotation for red clover (Trifolium pratense; Fabaceae).</title>
        <authorList>
            <person name="Istvanek J."/>
            <person name="Jaros M."/>
            <person name="Krenek A."/>
            <person name="Repkova J."/>
        </authorList>
    </citation>
    <scope>NUCLEOTIDE SEQUENCE [LARGE SCALE GENOMIC DNA]</scope>
    <source>
        <strain evidence="3">cv. Tatra</strain>
        <tissue evidence="2">Young leaves</tissue>
    </source>
</reference>